<keyword evidence="1" id="KW-1133">Transmembrane helix</keyword>
<dbReference type="AlphaFoldDB" id="A0A8J4PKF8"/>
<evidence type="ECO:0000256" key="1">
    <source>
        <dbReference type="SAM" id="Phobius"/>
    </source>
</evidence>
<dbReference type="Proteomes" id="UP000695562">
    <property type="component" value="Unassembled WGS sequence"/>
</dbReference>
<feature type="transmembrane region" description="Helical" evidence="1">
    <location>
        <begin position="61"/>
        <end position="80"/>
    </location>
</feature>
<organism evidence="2 3">
    <name type="scientific">Polysphondylium violaceum</name>
    <dbReference type="NCBI Taxonomy" id="133409"/>
    <lineage>
        <taxon>Eukaryota</taxon>
        <taxon>Amoebozoa</taxon>
        <taxon>Evosea</taxon>
        <taxon>Eumycetozoa</taxon>
        <taxon>Dictyostelia</taxon>
        <taxon>Dictyosteliales</taxon>
        <taxon>Dictyosteliaceae</taxon>
        <taxon>Polysphondylium</taxon>
    </lineage>
</organism>
<keyword evidence="1" id="KW-0812">Transmembrane</keyword>
<accession>A0A8J4PKF8</accession>
<feature type="transmembrane region" description="Helical" evidence="1">
    <location>
        <begin position="92"/>
        <end position="115"/>
    </location>
</feature>
<comment type="caution">
    <text evidence="2">The sequence shown here is derived from an EMBL/GenBank/DDBJ whole genome shotgun (WGS) entry which is preliminary data.</text>
</comment>
<evidence type="ECO:0000313" key="2">
    <source>
        <dbReference type="EMBL" id="KAF2069417.1"/>
    </source>
</evidence>
<evidence type="ECO:0000313" key="3">
    <source>
        <dbReference type="Proteomes" id="UP000695562"/>
    </source>
</evidence>
<evidence type="ECO:0008006" key="4">
    <source>
        <dbReference type="Google" id="ProtNLM"/>
    </source>
</evidence>
<keyword evidence="3" id="KW-1185">Reference proteome</keyword>
<name>A0A8J4PKF8_9MYCE</name>
<sequence length="251" mass="29598">MESSIPMISPAKRVYKVEQTFALKWYFTGFNKAYKEELNGLLNKEEYDQIIRRANKIVSRTLIYIASLFYGISAFIFFYMLFANPYSFQRHIGLLCAVILIPSVLILILSMRYFYTVPKQSQAFKQELNALYAHRNLKFSLKKSRKPVISYDLKIKHINPPLVVAQIPQFVQPQFIQQPMQQPQFQPYPYVQDYNIPLTQPQPQYIFTNQIQQPQQQPQFILTTPLPEPQYVQPPSNHQQYIPITQNEHTL</sequence>
<gene>
    <name evidence="2" type="ORF">CYY_009264</name>
</gene>
<reference evidence="2" key="1">
    <citation type="submission" date="2020-01" db="EMBL/GenBank/DDBJ databases">
        <title>Development of genomics and gene disruption for Polysphondylium violaceum indicates a role for the polyketide synthase stlB in stalk morphogenesis.</title>
        <authorList>
            <person name="Narita B."/>
            <person name="Kawabe Y."/>
            <person name="Kin K."/>
            <person name="Saito T."/>
            <person name="Gibbs R."/>
            <person name="Kuspa A."/>
            <person name="Muzny D."/>
            <person name="Queller D."/>
            <person name="Richards S."/>
            <person name="Strassman J."/>
            <person name="Sucgang R."/>
            <person name="Worley K."/>
            <person name="Schaap P."/>
        </authorList>
    </citation>
    <scope>NUCLEOTIDE SEQUENCE</scope>
    <source>
        <strain evidence="2">QSvi11</strain>
    </source>
</reference>
<protein>
    <recommendedName>
        <fullName evidence="4">Transmembrane protein</fullName>
    </recommendedName>
</protein>
<proteinExistence type="predicted"/>
<keyword evidence="1" id="KW-0472">Membrane</keyword>
<dbReference type="EMBL" id="AJWJ01000666">
    <property type="protein sequence ID" value="KAF2069417.1"/>
    <property type="molecule type" value="Genomic_DNA"/>
</dbReference>